<protein>
    <submittedName>
        <fullName evidence="6">MerR family transcriptional regulator</fullName>
    </submittedName>
</protein>
<dbReference type="Gene3D" id="1.10.1660.10">
    <property type="match status" value="1"/>
</dbReference>
<dbReference type="PANTHER" id="PTHR30204:SF69">
    <property type="entry name" value="MERR-FAMILY TRANSCRIPTIONAL REGULATOR"/>
    <property type="match status" value="1"/>
</dbReference>
<dbReference type="InterPro" id="IPR009061">
    <property type="entry name" value="DNA-bd_dom_put_sf"/>
</dbReference>
<accession>A0A7X2L3A5</accession>
<dbReference type="AlphaFoldDB" id="A0A7X2L3A5"/>
<comment type="caution">
    <text evidence="6">The sequence shown here is derived from an EMBL/GenBank/DDBJ whole genome shotgun (WGS) entry which is preliminary data.</text>
</comment>
<keyword evidence="7" id="KW-1185">Reference proteome</keyword>
<evidence type="ECO:0000259" key="5">
    <source>
        <dbReference type="PROSITE" id="PS50937"/>
    </source>
</evidence>
<feature type="domain" description="HTH merR-type" evidence="5">
    <location>
        <begin position="7"/>
        <end position="76"/>
    </location>
</feature>
<dbReference type="Pfam" id="PF13411">
    <property type="entry name" value="MerR_1"/>
    <property type="match status" value="1"/>
</dbReference>
<gene>
    <name evidence="6" type="ORF">GJB61_19250</name>
</gene>
<keyword evidence="3" id="KW-0238">DNA-binding</keyword>
<keyword evidence="2" id="KW-0805">Transcription regulation</keyword>
<sequence length="127" mass="15057">MNVASEVYSIKQFSERTGFTEDAIRYYEKIGLLQEVKRKDNRHRIYDAEDINRMVLISCLKKTGMSLDEMKLYVLRTNADDINTVTERDEILKDHKQKIEQQMIHLQTILDFINHKLQSGKKMGEYN</sequence>
<dbReference type="Proteomes" id="UP000463051">
    <property type="component" value="Unassembled WGS sequence"/>
</dbReference>
<evidence type="ECO:0000256" key="3">
    <source>
        <dbReference type="ARBA" id="ARBA00023125"/>
    </source>
</evidence>
<name>A0A7X2L3A5_9BACL</name>
<evidence type="ECO:0000256" key="4">
    <source>
        <dbReference type="ARBA" id="ARBA00023163"/>
    </source>
</evidence>
<dbReference type="InterPro" id="IPR047057">
    <property type="entry name" value="MerR_fam"/>
</dbReference>
<keyword evidence="1" id="KW-0678">Repressor</keyword>
<reference evidence="6 7" key="1">
    <citation type="submission" date="2019-11" db="EMBL/GenBank/DDBJ databases">
        <title>Paenibacillus monticola sp. nov., a novel PGPR strain isolated from mountain sample in China.</title>
        <authorList>
            <person name="Zhao Q."/>
            <person name="Li H.-P."/>
            <person name="Zhang J.-L."/>
        </authorList>
    </citation>
    <scope>NUCLEOTIDE SEQUENCE [LARGE SCALE GENOMIC DNA]</scope>
    <source>
        <strain evidence="6 7">LC-T2</strain>
    </source>
</reference>
<dbReference type="GO" id="GO:0003677">
    <property type="term" value="F:DNA binding"/>
    <property type="evidence" value="ECO:0007669"/>
    <property type="project" value="UniProtKB-KW"/>
</dbReference>
<proteinExistence type="predicted"/>
<dbReference type="SMART" id="SM00422">
    <property type="entry name" value="HTH_MERR"/>
    <property type="match status" value="1"/>
</dbReference>
<evidence type="ECO:0000313" key="7">
    <source>
        <dbReference type="Proteomes" id="UP000463051"/>
    </source>
</evidence>
<dbReference type="InterPro" id="IPR000551">
    <property type="entry name" value="MerR-type_HTH_dom"/>
</dbReference>
<dbReference type="PANTHER" id="PTHR30204">
    <property type="entry name" value="REDOX-CYCLING DRUG-SENSING TRANSCRIPTIONAL ACTIVATOR SOXR"/>
    <property type="match status" value="1"/>
</dbReference>
<organism evidence="6 7">
    <name type="scientific">Paenibacillus monticola</name>
    <dbReference type="NCBI Taxonomy" id="2666075"/>
    <lineage>
        <taxon>Bacteria</taxon>
        <taxon>Bacillati</taxon>
        <taxon>Bacillota</taxon>
        <taxon>Bacilli</taxon>
        <taxon>Bacillales</taxon>
        <taxon>Paenibacillaceae</taxon>
        <taxon>Paenibacillus</taxon>
    </lineage>
</organism>
<dbReference type="GO" id="GO:0003700">
    <property type="term" value="F:DNA-binding transcription factor activity"/>
    <property type="evidence" value="ECO:0007669"/>
    <property type="project" value="InterPro"/>
</dbReference>
<dbReference type="CDD" id="cd01109">
    <property type="entry name" value="HTH_YyaN"/>
    <property type="match status" value="1"/>
</dbReference>
<evidence type="ECO:0000313" key="6">
    <source>
        <dbReference type="EMBL" id="MRN55120.1"/>
    </source>
</evidence>
<dbReference type="EMBL" id="WJXB01000007">
    <property type="protein sequence ID" value="MRN55120.1"/>
    <property type="molecule type" value="Genomic_DNA"/>
</dbReference>
<dbReference type="RefSeq" id="WP_154120625.1">
    <property type="nucleotide sequence ID" value="NZ_WJXB01000007.1"/>
</dbReference>
<evidence type="ECO:0000256" key="1">
    <source>
        <dbReference type="ARBA" id="ARBA00022491"/>
    </source>
</evidence>
<evidence type="ECO:0000256" key="2">
    <source>
        <dbReference type="ARBA" id="ARBA00023015"/>
    </source>
</evidence>
<dbReference type="PRINTS" id="PR00040">
    <property type="entry name" value="HTHMERR"/>
</dbReference>
<dbReference type="SUPFAM" id="SSF46955">
    <property type="entry name" value="Putative DNA-binding domain"/>
    <property type="match status" value="1"/>
</dbReference>
<dbReference type="PROSITE" id="PS50937">
    <property type="entry name" value="HTH_MERR_2"/>
    <property type="match status" value="1"/>
</dbReference>
<keyword evidence="4" id="KW-0804">Transcription</keyword>